<name>A0ABN7RPX5_OIKDI</name>
<gene>
    <name evidence="2" type="ORF">OKIOD_LOCUS665</name>
</gene>
<reference evidence="2 3" key="1">
    <citation type="submission" date="2021-04" db="EMBL/GenBank/DDBJ databases">
        <authorList>
            <person name="Bliznina A."/>
        </authorList>
    </citation>
    <scope>NUCLEOTIDE SEQUENCE [LARGE SCALE GENOMIC DNA]</scope>
</reference>
<organism evidence="2 3">
    <name type="scientific">Oikopleura dioica</name>
    <name type="common">Tunicate</name>
    <dbReference type="NCBI Taxonomy" id="34765"/>
    <lineage>
        <taxon>Eukaryota</taxon>
        <taxon>Metazoa</taxon>
        <taxon>Chordata</taxon>
        <taxon>Tunicata</taxon>
        <taxon>Appendicularia</taxon>
        <taxon>Copelata</taxon>
        <taxon>Oikopleuridae</taxon>
        <taxon>Oikopleura</taxon>
    </lineage>
</organism>
<evidence type="ECO:0000256" key="1">
    <source>
        <dbReference type="SAM" id="Phobius"/>
    </source>
</evidence>
<proteinExistence type="predicted"/>
<accession>A0ABN7RPX5</accession>
<dbReference type="Proteomes" id="UP001158576">
    <property type="component" value="Chromosome PAR"/>
</dbReference>
<evidence type="ECO:0000313" key="3">
    <source>
        <dbReference type="Proteomes" id="UP001158576"/>
    </source>
</evidence>
<keyword evidence="3" id="KW-1185">Reference proteome</keyword>
<feature type="transmembrane region" description="Helical" evidence="1">
    <location>
        <begin position="113"/>
        <end position="142"/>
    </location>
</feature>
<dbReference type="EMBL" id="OU015568">
    <property type="protein sequence ID" value="CAG5078866.1"/>
    <property type="molecule type" value="Genomic_DNA"/>
</dbReference>
<evidence type="ECO:0000313" key="2">
    <source>
        <dbReference type="EMBL" id="CAG5078866.1"/>
    </source>
</evidence>
<keyword evidence="1" id="KW-1133">Transmembrane helix</keyword>
<protein>
    <submittedName>
        <fullName evidence="2">Oidioi.mRNA.OKI2018_I69.PAR.g9107.t1.cds</fullName>
    </submittedName>
</protein>
<sequence length="273" mass="30967">MREATKILNDYAVIFAAKCDARGLKFVLQEGASAMNTKYSNTPHIDIPLAVKVAHSCSENLSQLLEIIYEFGNTKALLLKDSHGCNVYHYSFGLCALQNKKEGIRNMKIRIQLLFYIAFQLMAVVVAMFLACFLLGTMFFVWKKLSAKKEPRVFNADDVIIIDEEVINDGLIFHAGSIFGEKVLVRSNIKLFKKSKINEEIQFYHSISSEHILEFIGIVQYFNTSSLCFYYENLQPLFSQKSIPTRVRNPPKTPVHSGTEFEISKELATATAK</sequence>
<keyword evidence="1" id="KW-0812">Transmembrane</keyword>
<keyword evidence="1" id="KW-0472">Membrane</keyword>